<dbReference type="OrthoDB" id="3541690at2"/>
<dbReference type="RefSeq" id="WP_137250602.1">
    <property type="nucleotide sequence ID" value="NZ_SZQA01000037.1"/>
</dbReference>
<gene>
    <name evidence="2" type="ORF">FDA94_30965</name>
</gene>
<dbReference type="AlphaFoldDB" id="A0A4U3M944"/>
<keyword evidence="3" id="KW-1185">Reference proteome</keyword>
<reference evidence="2 3" key="1">
    <citation type="submission" date="2019-04" db="EMBL/GenBank/DDBJ databases">
        <title>Herbidospora sp. NEAU-GS14.nov., a novel actinomycete isolated from soil.</title>
        <authorList>
            <person name="Han L."/>
        </authorList>
    </citation>
    <scope>NUCLEOTIDE SEQUENCE [LARGE SCALE GENOMIC DNA]</scope>
    <source>
        <strain evidence="2 3">NEAU-GS14</strain>
    </source>
</reference>
<protein>
    <submittedName>
        <fullName evidence="2">Uncharacterized protein</fullName>
    </submittedName>
</protein>
<accession>A0A4U3M944</accession>
<feature type="region of interest" description="Disordered" evidence="1">
    <location>
        <begin position="211"/>
        <end position="249"/>
    </location>
</feature>
<organism evidence="2 3">
    <name type="scientific">Herbidospora galbida</name>
    <dbReference type="NCBI Taxonomy" id="2575442"/>
    <lineage>
        <taxon>Bacteria</taxon>
        <taxon>Bacillati</taxon>
        <taxon>Actinomycetota</taxon>
        <taxon>Actinomycetes</taxon>
        <taxon>Streptosporangiales</taxon>
        <taxon>Streptosporangiaceae</taxon>
        <taxon>Herbidospora</taxon>
    </lineage>
</organism>
<comment type="caution">
    <text evidence="2">The sequence shown here is derived from an EMBL/GenBank/DDBJ whole genome shotgun (WGS) entry which is preliminary data.</text>
</comment>
<evidence type="ECO:0000313" key="2">
    <source>
        <dbReference type="EMBL" id="TKK84137.1"/>
    </source>
</evidence>
<evidence type="ECO:0000313" key="3">
    <source>
        <dbReference type="Proteomes" id="UP000308705"/>
    </source>
</evidence>
<dbReference type="Proteomes" id="UP000308705">
    <property type="component" value="Unassembled WGS sequence"/>
</dbReference>
<feature type="compositionally biased region" description="Basic and acidic residues" evidence="1">
    <location>
        <begin position="240"/>
        <end position="249"/>
    </location>
</feature>
<sequence>MNREEAADQLYALPPEEFTAARNRLVKETGDKEIGKLRKPTVLAWAVNQVVRSHPSEIGELLAVGEEMRTAWASGDGDALAALGPRRSAAVAAVSRLVLKAAGRSISPAELEQTLDAAVIDAEAAALVRSGRLAGALSYSGFVPTAVPPSSSVRRKPAAPDPSIRAAAEAAVATARDRHAEWADQLGPAVAERDEALDGVAGAERALTEARKRASAAEQRHDVVRKEEAKARQALTDAESALRRASTDR</sequence>
<evidence type="ECO:0000256" key="1">
    <source>
        <dbReference type="SAM" id="MobiDB-lite"/>
    </source>
</evidence>
<proteinExistence type="predicted"/>
<name>A0A4U3M944_9ACTN</name>
<feature type="compositionally biased region" description="Basic and acidic residues" evidence="1">
    <location>
        <begin position="218"/>
        <end position="231"/>
    </location>
</feature>
<dbReference type="EMBL" id="SZQA01000037">
    <property type="protein sequence ID" value="TKK84137.1"/>
    <property type="molecule type" value="Genomic_DNA"/>
</dbReference>